<dbReference type="InterPro" id="IPR011990">
    <property type="entry name" value="TPR-like_helical_dom_sf"/>
</dbReference>
<evidence type="ECO:0000256" key="2">
    <source>
        <dbReference type="PROSITE-ProRule" id="PRU00708"/>
    </source>
</evidence>
<proteinExistence type="predicted"/>
<reference evidence="3" key="1">
    <citation type="submission" date="2020-06" db="EMBL/GenBank/DDBJ databases">
        <authorList>
            <person name="Li T."/>
            <person name="Hu X."/>
            <person name="Zhang T."/>
            <person name="Song X."/>
            <person name="Zhang H."/>
            <person name="Dai N."/>
            <person name="Sheng W."/>
            <person name="Hou X."/>
            <person name="Wei L."/>
        </authorList>
    </citation>
    <scope>NUCLEOTIDE SEQUENCE</scope>
    <source>
        <strain evidence="3">G02</strain>
        <tissue evidence="3">Leaf</tissue>
    </source>
</reference>
<sequence length="257" mass="28932">MYSQSSTNAITSITSSLIALGHGHTHFYAFKLIRFCSVRLCNLAYARRMFDKFISPNIFLYTAIINAYTSVPDHLSAVLLYRDMTAILDAYSRYGVDVGRARKVFDEISDRNVVSWTAMISGYARAGQVGNAVLLFEEMPEGIRDFWNSIIAGCAQNGLFSEAIEFFRRWLLRGDGNQGTIVCVCFRWWNVQFGKCIHGYIYSGLGSDLFVVNGLIDMYGKCGSFEKSRIVFDKSSEITFVICVGEAKPDGDICWFC</sequence>
<dbReference type="GO" id="GO:0009451">
    <property type="term" value="P:RNA modification"/>
    <property type="evidence" value="ECO:0007669"/>
    <property type="project" value="InterPro"/>
</dbReference>
<dbReference type="EMBL" id="JACGWJ010000032">
    <property type="protein sequence ID" value="KAL0297080.1"/>
    <property type="molecule type" value="Genomic_DNA"/>
</dbReference>
<organism evidence="3">
    <name type="scientific">Sesamum radiatum</name>
    <name type="common">Black benniseed</name>
    <dbReference type="NCBI Taxonomy" id="300843"/>
    <lineage>
        <taxon>Eukaryota</taxon>
        <taxon>Viridiplantae</taxon>
        <taxon>Streptophyta</taxon>
        <taxon>Embryophyta</taxon>
        <taxon>Tracheophyta</taxon>
        <taxon>Spermatophyta</taxon>
        <taxon>Magnoliopsida</taxon>
        <taxon>eudicotyledons</taxon>
        <taxon>Gunneridae</taxon>
        <taxon>Pentapetalae</taxon>
        <taxon>asterids</taxon>
        <taxon>lamiids</taxon>
        <taxon>Lamiales</taxon>
        <taxon>Pedaliaceae</taxon>
        <taxon>Sesamum</taxon>
    </lineage>
</organism>
<dbReference type="InterPro" id="IPR002885">
    <property type="entry name" value="PPR_rpt"/>
</dbReference>
<evidence type="ECO:0000256" key="1">
    <source>
        <dbReference type="ARBA" id="ARBA00022737"/>
    </source>
</evidence>
<protein>
    <submittedName>
        <fullName evidence="3">Pentatricopeptide repeat-containing protein</fullName>
    </submittedName>
</protein>
<comment type="caution">
    <text evidence="3">The sequence shown here is derived from an EMBL/GenBank/DDBJ whole genome shotgun (WGS) entry which is preliminary data.</text>
</comment>
<keyword evidence="1" id="KW-0677">Repeat</keyword>
<dbReference type="Pfam" id="PF01535">
    <property type="entry name" value="PPR"/>
    <property type="match status" value="3"/>
</dbReference>
<dbReference type="PANTHER" id="PTHR47926:SF453">
    <property type="entry name" value="PENTATRICOPEPTIDE REPEAT (PPR) SUPERFAMILY PROTEIN"/>
    <property type="match status" value="1"/>
</dbReference>
<dbReference type="InterPro" id="IPR046960">
    <property type="entry name" value="PPR_At4g14850-like_plant"/>
</dbReference>
<dbReference type="PANTHER" id="PTHR47926">
    <property type="entry name" value="PENTATRICOPEPTIDE REPEAT-CONTAINING PROTEIN"/>
    <property type="match status" value="1"/>
</dbReference>
<feature type="repeat" description="PPR" evidence="2">
    <location>
        <begin position="112"/>
        <end position="142"/>
    </location>
</feature>
<reference evidence="3" key="2">
    <citation type="journal article" date="2024" name="Plant">
        <title>Genomic evolution and insights into agronomic trait innovations of Sesamum species.</title>
        <authorList>
            <person name="Miao H."/>
            <person name="Wang L."/>
            <person name="Qu L."/>
            <person name="Liu H."/>
            <person name="Sun Y."/>
            <person name="Le M."/>
            <person name="Wang Q."/>
            <person name="Wei S."/>
            <person name="Zheng Y."/>
            <person name="Lin W."/>
            <person name="Duan Y."/>
            <person name="Cao H."/>
            <person name="Xiong S."/>
            <person name="Wang X."/>
            <person name="Wei L."/>
            <person name="Li C."/>
            <person name="Ma Q."/>
            <person name="Ju M."/>
            <person name="Zhao R."/>
            <person name="Li G."/>
            <person name="Mu C."/>
            <person name="Tian Q."/>
            <person name="Mei H."/>
            <person name="Zhang T."/>
            <person name="Gao T."/>
            <person name="Zhang H."/>
        </authorList>
    </citation>
    <scope>NUCLEOTIDE SEQUENCE</scope>
    <source>
        <strain evidence="3">G02</strain>
    </source>
</reference>
<accession>A0AAW2JR10</accession>
<dbReference type="NCBIfam" id="TIGR00756">
    <property type="entry name" value="PPR"/>
    <property type="match status" value="2"/>
</dbReference>
<gene>
    <name evidence="3" type="ORF">Sradi_6760100</name>
</gene>
<dbReference type="GO" id="GO:0003723">
    <property type="term" value="F:RNA binding"/>
    <property type="evidence" value="ECO:0007669"/>
    <property type="project" value="InterPro"/>
</dbReference>
<evidence type="ECO:0000313" key="3">
    <source>
        <dbReference type="EMBL" id="KAL0297080.1"/>
    </source>
</evidence>
<dbReference type="Gene3D" id="1.25.40.10">
    <property type="entry name" value="Tetratricopeptide repeat domain"/>
    <property type="match status" value="1"/>
</dbReference>
<dbReference type="PROSITE" id="PS51375">
    <property type="entry name" value="PPR"/>
    <property type="match status" value="1"/>
</dbReference>
<name>A0AAW2JR10_SESRA</name>
<dbReference type="AlphaFoldDB" id="A0AAW2JR10"/>